<keyword evidence="3" id="KW-1185">Reference proteome</keyword>
<reference evidence="2 3" key="1">
    <citation type="submission" date="2019-05" db="EMBL/GenBank/DDBJ databases">
        <title>Another draft genome of Portunus trituberculatus and its Hox gene families provides insights of decapod evolution.</title>
        <authorList>
            <person name="Jeong J.-H."/>
            <person name="Song I."/>
            <person name="Kim S."/>
            <person name="Choi T."/>
            <person name="Kim D."/>
            <person name="Ryu S."/>
            <person name="Kim W."/>
        </authorList>
    </citation>
    <scope>NUCLEOTIDE SEQUENCE [LARGE SCALE GENOMIC DNA]</scope>
    <source>
        <tissue evidence="2">Muscle</tissue>
    </source>
</reference>
<feature type="region of interest" description="Disordered" evidence="1">
    <location>
        <begin position="1"/>
        <end position="20"/>
    </location>
</feature>
<evidence type="ECO:0000313" key="3">
    <source>
        <dbReference type="Proteomes" id="UP000324222"/>
    </source>
</evidence>
<dbReference type="Proteomes" id="UP000324222">
    <property type="component" value="Unassembled WGS sequence"/>
</dbReference>
<feature type="compositionally biased region" description="Polar residues" evidence="1">
    <location>
        <begin position="7"/>
        <end position="18"/>
    </location>
</feature>
<sequence>MLPKPMQNPSRVPASTGSHRVIAVRCPEAEGPTKGPSPPLLNSVRPLPPGYSPTLPPILL</sequence>
<dbReference type="AlphaFoldDB" id="A0A5B7DKS2"/>
<evidence type="ECO:0000256" key="1">
    <source>
        <dbReference type="SAM" id="MobiDB-lite"/>
    </source>
</evidence>
<gene>
    <name evidence="2" type="ORF">E2C01_014728</name>
</gene>
<proteinExistence type="predicted"/>
<evidence type="ECO:0000313" key="2">
    <source>
        <dbReference type="EMBL" id="MPC21733.1"/>
    </source>
</evidence>
<name>A0A5B7DKS2_PORTR</name>
<dbReference type="EMBL" id="VSRR010001009">
    <property type="protein sequence ID" value="MPC21733.1"/>
    <property type="molecule type" value="Genomic_DNA"/>
</dbReference>
<protein>
    <submittedName>
        <fullName evidence="2">Uncharacterized protein</fullName>
    </submittedName>
</protein>
<accession>A0A5B7DKS2</accession>
<feature type="compositionally biased region" description="Pro residues" evidence="1">
    <location>
        <begin position="46"/>
        <end position="60"/>
    </location>
</feature>
<feature type="region of interest" description="Disordered" evidence="1">
    <location>
        <begin position="27"/>
        <end position="60"/>
    </location>
</feature>
<organism evidence="2 3">
    <name type="scientific">Portunus trituberculatus</name>
    <name type="common">Swimming crab</name>
    <name type="synonym">Neptunus trituberculatus</name>
    <dbReference type="NCBI Taxonomy" id="210409"/>
    <lineage>
        <taxon>Eukaryota</taxon>
        <taxon>Metazoa</taxon>
        <taxon>Ecdysozoa</taxon>
        <taxon>Arthropoda</taxon>
        <taxon>Crustacea</taxon>
        <taxon>Multicrustacea</taxon>
        <taxon>Malacostraca</taxon>
        <taxon>Eumalacostraca</taxon>
        <taxon>Eucarida</taxon>
        <taxon>Decapoda</taxon>
        <taxon>Pleocyemata</taxon>
        <taxon>Brachyura</taxon>
        <taxon>Eubrachyura</taxon>
        <taxon>Portunoidea</taxon>
        <taxon>Portunidae</taxon>
        <taxon>Portuninae</taxon>
        <taxon>Portunus</taxon>
    </lineage>
</organism>
<comment type="caution">
    <text evidence="2">The sequence shown here is derived from an EMBL/GenBank/DDBJ whole genome shotgun (WGS) entry which is preliminary data.</text>
</comment>